<evidence type="ECO:0000313" key="2">
    <source>
        <dbReference type="EMBL" id="MCH4551437.1"/>
    </source>
</evidence>
<feature type="chain" id="PRO_5045286747" description="Outer membrane protein beta-barrel domain-containing protein" evidence="1">
    <location>
        <begin position="20"/>
        <end position="186"/>
    </location>
</feature>
<evidence type="ECO:0000313" key="3">
    <source>
        <dbReference type="Proteomes" id="UP001156141"/>
    </source>
</evidence>
<sequence>MKKRLFALLVIITTVELHAQFFKPTAIDAKIGYASTIPYDDIDISTKGFYAQGEYVLEASKWFDVRPYAGLFITGNKATDLDGNRSIYNSSTKALLLGGKARLTIPIPYVAPFIELGIGTSIGKFRTYTPYTDINHSGLSFHIPITLGLELGKDRKTTFAFFFYDHFNQEQFSGAMAIGVAIPLNK</sequence>
<gene>
    <name evidence="2" type="ORF">MKW35_02310</name>
</gene>
<evidence type="ECO:0000256" key="1">
    <source>
        <dbReference type="SAM" id="SignalP"/>
    </source>
</evidence>
<evidence type="ECO:0008006" key="4">
    <source>
        <dbReference type="Google" id="ProtNLM"/>
    </source>
</evidence>
<feature type="signal peptide" evidence="1">
    <location>
        <begin position="1"/>
        <end position="19"/>
    </location>
</feature>
<accession>A0ABS9REV6</accession>
<keyword evidence="1" id="KW-0732">Signal</keyword>
<name>A0ABS9REV6_9FLAO</name>
<protein>
    <recommendedName>
        <fullName evidence="4">Outer membrane protein beta-barrel domain-containing protein</fullName>
    </recommendedName>
</protein>
<organism evidence="2 3">
    <name type="scientific">Aestuariibaculum lutulentum</name>
    <dbReference type="NCBI Taxonomy" id="2920935"/>
    <lineage>
        <taxon>Bacteria</taxon>
        <taxon>Pseudomonadati</taxon>
        <taxon>Bacteroidota</taxon>
        <taxon>Flavobacteriia</taxon>
        <taxon>Flavobacteriales</taxon>
        <taxon>Flavobacteriaceae</taxon>
    </lineage>
</organism>
<dbReference type="RefSeq" id="WP_240571780.1">
    <property type="nucleotide sequence ID" value="NZ_CP136709.1"/>
</dbReference>
<dbReference type="EMBL" id="JAKVQD010000001">
    <property type="protein sequence ID" value="MCH4551437.1"/>
    <property type="molecule type" value="Genomic_DNA"/>
</dbReference>
<dbReference type="Proteomes" id="UP001156141">
    <property type="component" value="Unassembled WGS sequence"/>
</dbReference>
<proteinExistence type="predicted"/>
<reference evidence="2" key="1">
    <citation type="submission" date="2022-02" db="EMBL/GenBank/DDBJ databases">
        <title>Aestuariibaculum sp., a marine bacterium isolated from sediment in Guangxi.</title>
        <authorList>
            <person name="Ying J."/>
        </authorList>
    </citation>
    <scope>NUCLEOTIDE SEQUENCE</scope>
    <source>
        <strain evidence="2">L182</strain>
    </source>
</reference>
<comment type="caution">
    <text evidence="2">The sequence shown here is derived from an EMBL/GenBank/DDBJ whole genome shotgun (WGS) entry which is preliminary data.</text>
</comment>
<keyword evidence="3" id="KW-1185">Reference proteome</keyword>